<accession>A0A365THY8</accession>
<dbReference type="Proteomes" id="UP000252204">
    <property type="component" value="Unassembled WGS sequence"/>
</dbReference>
<organism evidence="2 3">
    <name type="scientific">Vreelandella sulfidaeris</name>
    <dbReference type="NCBI Taxonomy" id="115553"/>
    <lineage>
        <taxon>Bacteria</taxon>
        <taxon>Pseudomonadati</taxon>
        <taxon>Pseudomonadota</taxon>
        <taxon>Gammaproteobacteria</taxon>
        <taxon>Oceanospirillales</taxon>
        <taxon>Halomonadaceae</taxon>
        <taxon>Vreelandella</taxon>
    </lineage>
</organism>
<dbReference type="OrthoDB" id="6684398at2"/>
<dbReference type="RefSeq" id="WP_113271300.1">
    <property type="nucleotide sequence ID" value="NZ_QNTU01000028.1"/>
</dbReference>
<gene>
    <name evidence="2" type="ORF">DQ400_19685</name>
</gene>
<dbReference type="AlphaFoldDB" id="A0A365THY8"/>
<proteinExistence type="predicted"/>
<name>A0A365THY8_9GAMM</name>
<evidence type="ECO:0000313" key="3">
    <source>
        <dbReference type="Proteomes" id="UP000252204"/>
    </source>
</evidence>
<dbReference type="EMBL" id="QNTU01000028">
    <property type="protein sequence ID" value="RBI65042.1"/>
    <property type="molecule type" value="Genomic_DNA"/>
</dbReference>
<protein>
    <submittedName>
        <fullName evidence="2">Uncharacterized protein</fullName>
    </submittedName>
</protein>
<reference evidence="3" key="1">
    <citation type="submission" date="2018-06" db="EMBL/GenBank/DDBJ databases">
        <title>Whole genome sequencing of four bacterial strains from South Shetland trench revealing bio-synthetic gene clusters.</title>
        <authorList>
            <person name="Abdel-Mageed W.M."/>
            <person name="Lehri B."/>
            <person name="Jarmusch S."/>
            <person name="Miranda K."/>
            <person name="Goodfellow M."/>
            <person name="Jaspars M."/>
            <person name="Karlyshev A.V."/>
        </authorList>
    </citation>
    <scope>NUCLEOTIDE SEQUENCE [LARGE SCALE GENOMIC DNA]</scope>
    <source>
        <strain evidence="3">SST4</strain>
    </source>
</reference>
<comment type="caution">
    <text evidence="2">The sequence shown here is derived from an EMBL/GenBank/DDBJ whole genome shotgun (WGS) entry which is preliminary data.</text>
</comment>
<feature type="compositionally biased region" description="Basic and acidic residues" evidence="1">
    <location>
        <begin position="108"/>
        <end position="120"/>
    </location>
</feature>
<keyword evidence="3" id="KW-1185">Reference proteome</keyword>
<evidence type="ECO:0000256" key="1">
    <source>
        <dbReference type="SAM" id="MobiDB-lite"/>
    </source>
</evidence>
<evidence type="ECO:0000313" key="2">
    <source>
        <dbReference type="EMBL" id="RBI65042.1"/>
    </source>
</evidence>
<sequence length="120" mass="13743">MTLHRHCDAGRLSSVLSDDGQRLIDLSELIRAYGEPPSYKTPNTPQKLPRRYTQHERDTLLLNELQALRDQVTALQQEVSELRRLPAPELPPSEPQSTPQDASTPIKGFDDLLQRFESRR</sequence>
<feature type="region of interest" description="Disordered" evidence="1">
    <location>
        <begin position="79"/>
        <end position="120"/>
    </location>
</feature>